<evidence type="ECO:0000313" key="2">
    <source>
        <dbReference type="EMBL" id="SEN93078.1"/>
    </source>
</evidence>
<sequence>MKLPALNRVVGLFILLLFSFSCASDLDYDQANDLKLEPVFVANLAYFDVPANEFVTDGVEQSVIFDTPTVDVFNDDFFRDNLKKVEFFFEMENTINRAYSVDLVFLDNNNQRVHATNFTVPEYAGAENKVTKTEIFENTQLDLLKRTTKIVFTLTMLPGAPLNENSSGRLKLRSGVTAYLLVE</sequence>
<evidence type="ECO:0000256" key="1">
    <source>
        <dbReference type="SAM" id="SignalP"/>
    </source>
</evidence>
<dbReference type="AlphaFoldDB" id="A0A1H8KKY4"/>
<dbReference type="RefSeq" id="WP_091166685.1">
    <property type="nucleotide sequence ID" value="NZ_CBCSFM010000003.1"/>
</dbReference>
<gene>
    <name evidence="2" type="ORF">SAMN04487942_1202</name>
</gene>
<keyword evidence="3" id="KW-1185">Reference proteome</keyword>
<evidence type="ECO:0000313" key="3">
    <source>
        <dbReference type="Proteomes" id="UP000198657"/>
    </source>
</evidence>
<dbReference type="STRING" id="604089.SAMN04487942_1202"/>
<accession>A0A1H8KKY4</accession>
<feature type="chain" id="PRO_5011559692" description="DUF1735 domain-containing protein" evidence="1">
    <location>
        <begin position="24"/>
        <end position="183"/>
    </location>
</feature>
<dbReference type="OrthoDB" id="1448832at2"/>
<proteinExistence type="predicted"/>
<organism evidence="2 3">
    <name type="scientific">Flavobacterium sinopsychrotolerans</name>
    <dbReference type="NCBI Taxonomy" id="604089"/>
    <lineage>
        <taxon>Bacteria</taxon>
        <taxon>Pseudomonadati</taxon>
        <taxon>Bacteroidota</taxon>
        <taxon>Flavobacteriia</taxon>
        <taxon>Flavobacteriales</taxon>
        <taxon>Flavobacteriaceae</taxon>
        <taxon>Flavobacterium</taxon>
    </lineage>
</organism>
<feature type="signal peptide" evidence="1">
    <location>
        <begin position="1"/>
        <end position="23"/>
    </location>
</feature>
<reference evidence="3" key="1">
    <citation type="submission" date="2016-10" db="EMBL/GenBank/DDBJ databases">
        <authorList>
            <person name="Varghese N."/>
            <person name="Submissions S."/>
        </authorList>
    </citation>
    <scope>NUCLEOTIDE SEQUENCE [LARGE SCALE GENOMIC DNA]</scope>
    <source>
        <strain evidence="3">CGMCC 1.8704</strain>
    </source>
</reference>
<evidence type="ECO:0008006" key="4">
    <source>
        <dbReference type="Google" id="ProtNLM"/>
    </source>
</evidence>
<dbReference type="Proteomes" id="UP000198657">
    <property type="component" value="Unassembled WGS sequence"/>
</dbReference>
<dbReference type="EMBL" id="FODN01000002">
    <property type="protein sequence ID" value="SEN93078.1"/>
    <property type="molecule type" value="Genomic_DNA"/>
</dbReference>
<name>A0A1H8KKY4_9FLAO</name>
<keyword evidence="1" id="KW-0732">Signal</keyword>
<protein>
    <recommendedName>
        <fullName evidence="4">DUF1735 domain-containing protein</fullName>
    </recommendedName>
</protein>
<dbReference type="PROSITE" id="PS51257">
    <property type="entry name" value="PROKAR_LIPOPROTEIN"/>
    <property type="match status" value="1"/>
</dbReference>